<reference evidence="2 3" key="1">
    <citation type="submission" date="2019-08" db="EMBL/GenBank/DDBJ databases">
        <title>Deep-cultivation of Planctomycetes and their phenomic and genomic characterization uncovers novel biology.</title>
        <authorList>
            <person name="Wiegand S."/>
            <person name="Jogler M."/>
            <person name="Boedeker C."/>
            <person name="Pinto D."/>
            <person name="Vollmers J."/>
            <person name="Rivas-Marin E."/>
            <person name="Kohn T."/>
            <person name="Peeters S.H."/>
            <person name="Heuer A."/>
            <person name="Rast P."/>
            <person name="Oberbeckmann S."/>
            <person name="Bunk B."/>
            <person name="Jeske O."/>
            <person name="Meyerdierks A."/>
            <person name="Storesund J.E."/>
            <person name="Kallscheuer N."/>
            <person name="Luecker S."/>
            <person name="Lage O.M."/>
            <person name="Pohl T."/>
            <person name="Merkel B.J."/>
            <person name="Hornburger P."/>
            <person name="Mueller R.-W."/>
            <person name="Bruemmer F."/>
            <person name="Labrenz M."/>
            <person name="Spormann A.M."/>
            <person name="Op den Camp H."/>
            <person name="Overmann J."/>
            <person name="Amann R."/>
            <person name="Jetten M.S.M."/>
            <person name="Mascher T."/>
            <person name="Medema M.H."/>
            <person name="Devos D.P."/>
            <person name="Kaster A.-K."/>
            <person name="Ovreas L."/>
            <person name="Rohde M."/>
            <person name="Galperin M.Y."/>
            <person name="Jogler C."/>
        </authorList>
    </citation>
    <scope>NUCLEOTIDE SEQUENCE [LARGE SCALE GENOMIC DNA]</scope>
    <source>
        <strain evidence="2 3">Pr1d</strain>
    </source>
</reference>
<dbReference type="EMBL" id="CP042913">
    <property type="protein sequence ID" value="QEG36908.1"/>
    <property type="molecule type" value="Genomic_DNA"/>
</dbReference>
<gene>
    <name evidence="2" type="ORF">Pr1d_42480</name>
</gene>
<dbReference type="KEGG" id="bgok:Pr1d_42480"/>
<feature type="signal peptide" evidence="1">
    <location>
        <begin position="1"/>
        <end position="22"/>
    </location>
</feature>
<dbReference type="RefSeq" id="WP_148075205.1">
    <property type="nucleotide sequence ID" value="NZ_CP042913.1"/>
</dbReference>
<dbReference type="Proteomes" id="UP000323917">
    <property type="component" value="Chromosome"/>
</dbReference>
<accession>A0A5B9QD80</accession>
<protein>
    <recommendedName>
        <fullName evidence="4">PEP-CTERM protein-sorting domain-containing protein</fullName>
    </recommendedName>
</protein>
<dbReference type="OrthoDB" id="262669at2"/>
<name>A0A5B9QD80_9BACT</name>
<sequence length="389" mass="40567" precursor="true">MLCHLRVFVLAASVLSPATVVGQLFTDDLSTGTNWTIYQDPDASAVFGFDYSTKGLPPAPNGSDTIGLKFEVNNNAPADANGIVAINSNATYTGQYTFRVDAWLNWAPSGGTIGTGTTEFLGAGVGHDGPLALPLGGSFVYSSEGDAAATDYRLYKEGEQLQSESGQYAAGNVAGSRDSSDPYYTNAFPSFDIATAVPTQGTTGTQPAGAGGFQWMTLNFEVDTVAIGPSGTTTDPGYVRVSMQSANSGNAIIIGTIDNSNGDFTAAPLEGVISLVMFDFFSSVTLNPAFAFGIFDNVQVLDGLVPLVPEGLAGDFDNDSDVDGNDFLVWQRNTSVGSLNDWQTNYGSGVGTSVAATAVPEPSPLLMLLTLAFATLLFRAMPAPNTPNR</sequence>
<evidence type="ECO:0000256" key="1">
    <source>
        <dbReference type="SAM" id="SignalP"/>
    </source>
</evidence>
<evidence type="ECO:0000313" key="2">
    <source>
        <dbReference type="EMBL" id="QEG36908.1"/>
    </source>
</evidence>
<keyword evidence="3" id="KW-1185">Reference proteome</keyword>
<feature type="chain" id="PRO_5023132696" description="PEP-CTERM protein-sorting domain-containing protein" evidence="1">
    <location>
        <begin position="23"/>
        <end position="389"/>
    </location>
</feature>
<evidence type="ECO:0008006" key="4">
    <source>
        <dbReference type="Google" id="ProtNLM"/>
    </source>
</evidence>
<evidence type="ECO:0000313" key="3">
    <source>
        <dbReference type="Proteomes" id="UP000323917"/>
    </source>
</evidence>
<proteinExistence type="predicted"/>
<keyword evidence="1" id="KW-0732">Signal</keyword>
<organism evidence="2 3">
    <name type="scientific">Bythopirellula goksoeyrii</name>
    <dbReference type="NCBI Taxonomy" id="1400387"/>
    <lineage>
        <taxon>Bacteria</taxon>
        <taxon>Pseudomonadati</taxon>
        <taxon>Planctomycetota</taxon>
        <taxon>Planctomycetia</taxon>
        <taxon>Pirellulales</taxon>
        <taxon>Lacipirellulaceae</taxon>
        <taxon>Bythopirellula</taxon>
    </lineage>
</organism>
<dbReference type="AlphaFoldDB" id="A0A5B9QD80"/>